<reference evidence="8" key="1">
    <citation type="submission" date="2025-05" db="UniProtKB">
        <authorList>
            <consortium name="RefSeq"/>
        </authorList>
    </citation>
    <scope>NUCLEOTIDE SEQUENCE [LARGE SCALE GENOMIC DNA]</scope>
</reference>
<evidence type="ECO:0000313" key="9">
    <source>
        <dbReference type="RefSeq" id="XP_039126169.1"/>
    </source>
</evidence>
<evidence type="ECO:0000259" key="7">
    <source>
        <dbReference type="PROSITE" id="PS50863"/>
    </source>
</evidence>
<dbReference type="PROSITE" id="PS50863">
    <property type="entry name" value="B3"/>
    <property type="match status" value="2"/>
</dbReference>
<evidence type="ECO:0000256" key="4">
    <source>
        <dbReference type="ARBA" id="ARBA00023163"/>
    </source>
</evidence>
<accession>A0AB40BFT9</accession>
<dbReference type="RefSeq" id="XP_039126169.1">
    <property type="nucleotide sequence ID" value="XM_039270235.1"/>
</dbReference>
<dbReference type="Proteomes" id="UP001515500">
    <property type="component" value="Chromosome 1"/>
</dbReference>
<feature type="region of interest" description="Disordered" evidence="6">
    <location>
        <begin position="133"/>
        <end position="155"/>
    </location>
</feature>
<dbReference type="InterPro" id="IPR015300">
    <property type="entry name" value="DNA-bd_pseudobarrel_sf"/>
</dbReference>
<evidence type="ECO:0000313" key="8">
    <source>
        <dbReference type="Proteomes" id="UP001515500"/>
    </source>
</evidence>
<evidence type="ECO:0000256" key="1">
    <source>
        <dbReference type="ARBA" id="ARBA00004123"/>
    </source>
</evidence>
<proteinExistence type="predicted"/>
<dbReference type="SUPFAM" id="SSF101936">
    <property type="entry name" value="DNA-binding pseudobarrel domain"/>
    <property type="match status" value="2"/>
</dbReference>
<protein>
    <submittedName>
        <fullName evidence="9">B3 domain-containing protein Os12g0592300-like</fullName>
    </submittedName>
</protein>
<reference evidence="9" key="2">
    <citation type="submission" date="2025-08" db="UniProtKB">
        <authorList>
            <consortium name="RefSeq"/>
        </authorList>
    </citation>
    <scope>IDENTIFICATION</scope>
</reference>
<dbReference type="Pfam" id="PF02362">
    <property type="entry name" value="B3"/>
    <property type="match status" value="2"/>
</dbReference>
<organism evidence="8 9">
    <name type="scientific">Dioscorea cayennensis subsp. rotundata</name>
    <name type="common">White Guinea yam</name>
    <name type="synonym">Dioscorea rotundata</name>
    <dbReference type="NCBI Taxonomy" id="55577"/>
    <lineage>
        <taxon>Eukaryota</taxon>
        <taxon>Viridiplantae</taxon>
        <taxon>Streptophyta</taxon>
        <taxon>Embryophyta</taxon>
        <taxon>Tracheophyta</taxon>
        <taxon>Spermatophyta</taxon>
        <taxon>Magnoliopsida</taxon>
        <taxon>Liliopsida</taxon>
        <taxon>Dioscoreales</taxon>
        <taxon>Dioscoreaceae</taxon>
        <taxon>Dioscorea</taxon>
    </lineage>
</organism>
<dbReference type="SMART" id="SM01019">
    <property type="entry name" value="B3"/>
    <property type="match status" value="2"/>
</dbReference>
<keyword evidence="8" id="KW-1185">Reference proteome</keyword>
<comment type="subcellular location">
    <subcellularLocation>
        <location evidence="1">Nucleus</location>
    </subcellularLocation>
</comment>
<dbReference type="GO" id="GO:0003677">
    <property type="term" value="F:DNA binding"/>
    <property type="evidence" value="ECO:0007669"/>
    <property type="project" value="UniProtKB-KW"/>
</dbReference>
<dbReference type="GeneID" id="120262161"/>
<evidence type="ECO:0000256" key="5">
    <source>
        <dbReference type="ARBA" id="ARBA00023242"/>
    </source>
</evidence>
<dbReference type="GO" id="GO:0005634">
    <property type="term" value="C:nucleus"/>
    <property type="evidence" value="ECO:0007669"/>
    <property type="project" value="UniProtKB-SubCell"/>
</dbReference>
<feature type="compositionally biased region" description="Polar residues" evidence="6">
    <location>
        <begin position="133"/>
        <end position="145"/>
    </location>
</feature>
<dbReference type="InterPro" id="IPR003340">
    <property type="entry name" value="B3_DNA-bd"/>
</dbReference>
<evidence type="ECO:0000256" key="3">
    <source>
        <dbReference type="ARBA" id="ARBA00023125"/>
    </source>
</evidence>
<feature type="domain" description="TF-B3" evidence="7">
    <location>
        <begin position="48"/>
        <end position="106"/>
    </location>
</feature>
<dbReference type="Gene3D" id="2.40.330.10">
    <property type="entry name" value="DNA-binding pseudobarrel domain"/>
    <property type="match status" value="2"/>
</dbReference>
<sequence length="303" mass="35526">MPGEITMKERCKPCKEFEVHFYWNHFKLEGMSFIKVMDFSFSQGMGSLRSPNGNLWSVKLEKVSGSLMVKDGWKEFVDEHYVEENDVLVFKYDGNSCFDVLIFDQSGCEKEASYFVRRSNPLEEHEMKKEFNKTGTPDVQKNGTNGKRRNTECEPGSSKMKYYVKIVSKRRQISTEEEARALQLAEAYETVNPSFITIMQPSHISKPYFMTVPCHFASLHMNRRKQTVILRIQKKKKEWHVKFHCNRSWGFRGQQWQSFVFDNNMEEGDVCVFELISTNSEFIKLDVHIFRVVARVTSLSIPR</sequence>
<keyword evidence="3" id="KW-0238">DNA-binding</keyword>
<dbReference type="PANTHER" id="PTHR31391:SF157">
    <property type="entry name" value="B3 DOMAIN-CONTAINING PROTEIN REM16"/>
    <property type="match status" value="1"/>
</dbReference>
<dbReference type="AlphaFoldDB" id="A0AB40BFT9"/>
<dbReference type="PANTHER" id="PTHR31391">
    <property type="entry name" value="B3 DOMAIN-CONTAINING PROTEIN OS11G0197600-RELATED"/>
    <property type="match status" value="1"/>
</dbReference>
<name>A0AB40BFT9_DIOCR</name>
<dbReference type="CDD" id="cd10017">
    <property type="entry name" value="B3_DNA"/>
    <property type="match status" value="2"/>
</dbReference>
<feature type="domain" description="TF-B3" evidence="7">
    <location>
        <begin position="195"/>
        <end position="293"/>
    </location>
</feature>
<dbReference type="InterPro" id="IPR044837">
    <property type="entry name" value="REM16-like"/>
</dbReference>
<gene>
    <name evidence="9" type="primary">LOC120262161</name>
</gene>
<keyword evidence="2" id="KW-0805">Transcription regulation</keyword>
<evidence type="ECO:0000256" key="6">
    <source>
        <dbReference type="SAM" id="MobiDB-lite"/>
    </source>
</evidence>
<keyword evidence="5" id="KW-0539">Nucleus</keyword>
<evidence type="ECO:0000256" key="2">
    <source>
        <dbReference type="ARBA" id="ARBA00023015"/>
    </source>
</evidence>
<keyword evidence="4" id="KW-0804">Transcription</keyword>